<organism evidence="1 2">
    <name type="scientific">Mythimna separata</name>
    <name type="common">Oriental armyworm</name>
    <name type="synonym">Pseudaletia separata</name>
    <dbReference type="NCBI Taxonomy" id="271217"/>
    <lineage>
        <taxon>Eukaryota</taxon>
        <taxon>Metazoa</taxon>
        <taxon>Ecdysozoa</taxon>
        <taxon>Arthropoda</taxon>
        <taxon>Hexapoda</taxon>
        <taxon>Insecta</taxon>
        <taxon>Pterygota</taxon>
        <taxon>Neoptera</taxon>
        <taxon>Endopterygota</taxon>
        <taxon>Lepidoptera</taxon>
        <taxon>Glossata</taxon>
        <taxon>Ditrysia</taxon>
        <taxon>Noctuoidea</taxon>
        <taxon>Noctuidae</taxon>
        <taxon>Noctuinae</taxon>
        <taxon>Hadenini</taxon>
        <taxon>Mythimna</taxon>
    </lineage>
</organism>
<name>A0AAD7YG89_MYTSE</name>
<keyword evidence="2" id="KW-1185">Reference proteome</keyword>
<accession>A0AAD7YG89</accession>
<evidence type="ECO:0000313" key="2">
    <source>
        <dbReference type="Proteomes" id="UP001231518"/>
    </source>
</evidence>
<evidence type="ECO:0000313" key="1">
    <source>
        <dbReference type="EMBL" id="KAJ8714512.1"/>
    </source>
</evidence>
<dbReference type="EMBL" id="JARGEI010000019">
    <property type="protein sequence ID" value="KAJ8714512.1"/>
    <property type="molecule type" value="Genomic_DNA"/>
</dbReference>
<sequence>MKRMTDKDRISKKRKDLKNLYEDWYDTSLKNSLVLDLQKPVPEELQDINYIQPIIAAYNHYLSYFVSDLLNLLVPKLPTLVAERICTLAKLISSPEKFPMTTSSVIYTADDVQMGNDDIMIIEDVQEEDLEQNKQKDDGKVQQQMLNSIWKLASNDHNWSVCPIGKVPWQHTTENVGEMEVN</sequence>
<dbReference type="AlphaFoldDB" id="A0AAD7YG89"/>
<reference evidence="1" key="1">
    <citation type="submission" date="2023-03" db="EMBL/GenBank/DDBJ databases">
        <title>Chromosome-level genomes of two armyworms, Mythimna separata and Mythimna loreyi, provide insights into the biosynthesis and reception of sex pheromones.</title>
        <authorList>
            <person name="Zhao H."/>
        </authorList>
    </citation>
    <scope>NUCLEOTIDE SEQUENCE</scope>
    <source>
        <strain evidence="1">BeijingLab</strain>
        <tissue evidence="1">Pupa</tissue>
    </source>
</reference>
<dbReference type="Proteomes" id="UP001231518">
    <property type="component" value="Chromosome 13"/>
</dbReference>
<protein>
    <submittedName>
        <fullName evidence="1">Uncharacterized protein</fullName>
    </submittedName>
</protein>
<proteinExistence type="predicted"/>
<comment type="caution">
    <text evidence="1">The sequence shown here is derived from an EMBL/GenBank/DDBJ whole genome shotgun (WGS) entry which is preliminary data.</text>
</comment>
<gene>
    <name evidence="1" type="ORF">PYW07_002737</name>
</gene>